<dbReference type="SMART" id="SM00986">
    <property type="entry name" value="UDG"/>
    <property type="match status" value="1"/>
</dbReference>
<dbReference type="GO" id="GO:0006281">
    <property type="term" value="P:DNA repair"/>
    <property type="evidence" value="ECO:0007669"/>
    <property type="project" value="UniProtKB-KW"/>
</dbReference>
<dbReference type="GO" id="GO:0051539">
    <property type="term" value="F:4 iron, 4 sulfur cluster binding"/>
    <property type="evidence" value="ECO:0007669"/>
    <property type="project" value="UniProtKB-KW"/>
</dbReference>
<sequence length="190" mass="21379">MSESFISLQKEVQCCIACPLSQTRKNVVFGMGVETAEVLFIGEAPGAQEDDQGLPFVGRSGQLLDKLLSCIDLYRDKNIYIANIIKCRPPENRDPLPEEQSACAKHLARQIEYINPKIIVCVGRIAAKRFIGEDFKVTTEHGKWFEQNGRLVMGTFHPAALLRNPNLKPVAFDDCLLLRDKINEICTHTY</sequence>
<dbReference type="Pfam" id="PF03167">
    <property type="entry name" value="UDG"/>
    <property type="match status" value="1"/>
</dbReference>
<keyword evidence="6" id="KW-0479">Metal-binding</keyword>
<dbReference type="GO" id="GO:0004844">
    <property type="term" value="F:uracil DNA N-glycosylase activity"/>
    <property type="evidence" value="ECO:0007669"/>
    <property type="project" value="UniProtKB-EC"/>
</dbReference>
<evidence type="ECO:0000313" key="13">
    <source>
        <dbReference type="EMBL" id="SDN62045.1"/>
    </source>
</evidence>
<evidence type="ECO:0000256" key="7">
    <source>
        <dbReference type="ARBA" id="ARBA00022763"/>
    </source>
</evidence>
<keyword evidence="14" id="KW-1185">Reference proteome</keyword>
<dbReference type="InterPro" id="IPR005122">
    <property type="entry name" value="Uracil-DNA_glycosylase-like"/>
</dbReference>
<dbReference type="SUPFAM" id="SSF52141">
    <property type="entry name" value="Uracil-DNA glycosylase-like"/>
    <property type="match status" value="1"/>
</dbReference>
<reference evidence="13 14" key="1">
    <citation type="submission" date="2016-10" db="EMBL/GenBank/DDBJ databases">
        <authorList>
            <person name="de Groot N.N."/>
        </authorList>
    </citation>
    <scope>NUCLEOTIDE SEQUENCE [LARGE SCALE GENOMIC DNA]</scope>
    <source>
        <strain evidence="13 14">CGMCC 1.5012</strain>
    </source>
</reference>
<evidence type="ECO:0000256" key="1">
    <source>
        <dbReference type="ARBA" id="ARBA00001400"/>
    </source>
</evidence>
<evidence type="ECO:0000256" key="4">
    <source>
        <dbReference type="ARBA" id="ARBA00019403"/>
    </source>
</evidence>
<organism evidence="13 14">
    <name type="scientific">Acetanaerobacterium elongatum</name>
    <dbReference type="NCBI Taxonomy" id="258515"/>
    <lineage>
        <taxon>Bacteria</taxon>
        <taxon>Bacillati</taxon>
        <taxon>Bacillota</taxon>
        <taxon>Clostridia</taxon>
        <taxon>Eubacteriales</taxon>
        <taxon>Oscillospiraceae</taxon>
        <taxon>Acetanaerobacterium</taxon>
    </lineage>
</organism>
<dbReference type="Gene3D" id="3.40.470.10">
    <property type="entry name" value="Uracil-DNA glycosylase-like domain"/>
    <property type="match status" value="1"/>
</dbReference>
<evidence type="ECO:0000256" key="5">
    <source>
        <dbReference type="ARBA" id="ARBA00022485"/>
    </source>
</evidence>
<keyword evidence="10" id="KW-0411">Iron-sulfur</keyword>
<evidence type="ECO:0000256" key="11">
    <source>
        <dbReference type="ARBA" id="ARBA00023204"/>
    </source>
</evidence>
<dbReference type="SMART" id="SM00987">
    <property type="entry name" value="UreE_C"/>
    <property type="match status" value="1"/>
</dbReference>
<dbReference type="PANTHER" id="PTHR33693">
    <property type="entry name" value="TYPE-5 URACIL-DNA GLYCOSYLASE"/>
    <property type="match status" value="1"/>
</dbReference>
<protein>
    <recommendedName>
        <fullName evidence="4">Type-4 uracil-DNA glycosylase</fullName>
        <ecNumber evidence="3">3.2.2.27</ecNumber>
    </recommendedName>
</protein>
<evidence type="ECO:0000256" key="10">
    <source>
        <dbReference type="ARBA" id="ARBA00023014"/>
    </source>
</evidence>
<gene>
    <name evidence="13" type="ORF">SAMN05192585_12523</name>
</gene>
<dbReference type="GO" id="GO:0046872">
    <property type="term" value="F:metal ion binding"/>
    <property type="evidence" value="ECO:0007669"/>
    <property type="project" value="UniProtKB-KW"/>
</dbReference>
<dbReference type="InterPro" id="IPR005273">
    <property type="entry name" value="Ura-DNA_glyco_family4"/>
</dbReference>
<keyword evidence="9" id="KW-0408">Iron</keyword>
<comment type="similarity">
    <text evidence="2">Belongs to the uracil-DNA glycosylase (UDG) superfamily. Type 4 (UDGa) family.</text>
</comment>
<proteinExistence type="inferred from homology"/>
<evidence type="ECO:0000256" key="6">
    <source>
        <dbReference type="ARBA" id="ARBA00022723"/>
    </source>
</evidence>
<feature type="domain" description="Uracil-DNA glycosylase-like" evidence="12">
    <location>
        <begin position="29"/>
        <end position="176"/>
    </location>
</feature>
<evidence type="ECO:0000256" key="3">
    <source>
        <dbReference type="ARBA" id="ARBA00012030"/>
    </source>
</evidence>
<evidence type="ECO:0000256" key="2">
    <source>
        <dbReference type="ARBA" id="ARBA00006521"/>
    </source>
</evidence>
<name>A0A1H0CW20_9FIRM</name>
<keyword evidence="11" id="KW-0234">DNA repair</keyword>
<dbReference type="NCBIfam" id="TIGR00758">
    <property type="entry name" value="UDG_fam4"/>
    <property type="match status" value="1"/>
</dbReference>
<evidence type="ECO:0000256" key="8">
    <source>
        <dbReference type="ARBA" id="ARBA00022801"/>
    </source>
</evidence>
<dbReference type="AlphaFoldDB" id="A0A1H0CW20"/>
<evidence type="ECO:0000259" key="12">
    <source>
        <dbReference type="SMART" id="SM00986"/>
    </source>
</evidence>
<dbReference type="InterPro" id="IPR036895">
    <property type="entry name" value="Uracil-DNA_glycosylase-like_sf"/>
</dbReference>
<dbReference type="OrthoDB" id="5290748at2"/>
<dbReference type="InterPro" id="IPR051536">
    <property type="entry name" value="UDG_Type-4/5"/>
</dbReference>
<dbReference type="Proteomes" id="UP000199182">
    <property type="component" value="Unassembled WGS sequence"/>
</dbReference>
<dbReference type="EC" id="3.2.2.27" evidence="3"/>
<evidence type="ECO:0000256" key="9">
    <source>
        <dbReference type="ARBA" id="ARBA00023004"/>
    </source>
</evidence>
<dbReference type="CDD" id="cd10030">
    <property type="entry name" value="UDG-F4_TTUDGA_SPO1dp_like"/>
    <property type="match status" value="1"/>
</dbReference>
<evidence type="ECO:0000313" key="14">
    <source>
        <dbReference type="Proteomes" id="UP000199182"/>
    </source>
</evidence>
<dbReference type="RefSeq" id="WP_092641340.1">
    <property type="nucleotide sequence ID" value="NZ_FNID01000025.1"/>
</dbReference>
<dbReference type="EMBL" id="FNID01000025">
    <property type="protein sequence ID" value="SDN62045.1"/>
    <property type="molecule type" value="Genomic_DNA"/>
</dbReference>
<keyword evidence="5" id="KW-0004">4Fe-4S</keyword>
<accession>A0A1H0CW20</accession>
<keyword evidence="7" id="KW-0227">DNA damage</keyword>
<dbReference type="STRING" id="258515.SAMN05192585_12523"/>
<dbReference type="PANTHER" id="PTHR33693:SF1">
    <property type="entry name" value="TYPE-4 URACIL-DNA GLYCOSYLASE"/>
    <property type="match status" value="1"/>
</dbReference>
<keyword evidence="8" id="KW-0378">Hydrolase</keyword>
<comment type="catalytic activity">
    <reaction evidence="1">
        <text>Hydrolyzes single-stranded DNA or mismatched double-stranded DNA and polynucleotides, releasing free uracil.</text>
        <dbReference type="EC" id="3.2.2.27"/>
    </reaction>
</comment>